<keyword evidence="2" id="KW-1185">Reference proteome</keyword>
<evidence type="ECO:0000313" key="1">
    <source>
        <dbReference type="EMBL" id="PRQ31453.1"/>
    </source>
</evidence>
<proteinExistence type="predicted"/>
<protein>
    <submittedName>
        <fullName evidence="1">Uncharacterized protein</fullName>
    </submittedName>
</protein>
<accession>A0A2P6QBB5</accession>
<dbReference type="AlphaFoldDB" id="A0A2P6QBB5"/>
<organism evidence="1 2">
    <name type="scientific">Rosa chinensis</name>
    <name type="common">China rose</name>
    <dbReference type="NCBI Taxonomy" id="74649"/>
    <lineage>
        <taxon>Eukaryota</taxon>
        <taxon>Viridiplantae</taxon>
        <taxon>Streptophyta</taxon>
        <taxon>Embryophyta</taxon>
        <taxon>Tracheophyta</taxon>
        <taxon>Spermatophyta</taxon>
        <taxon>Magnoliopsida</taxon>
        <taxon>eudicotyledons</taxon>
        <taxon>Gunneridae</taxon>
        <taxon>Pentapetalae</taxon>
        <taxon>rosids</taxon>
        <taxon>fabids</taxon>
        <taxon>Rosales</taxon>
        <taxon>Rosaceae</taxon>
        <taxon>Rosoideae</taxon>
        <taxon>Rosoideae incertae sedis</taxon>
        <taxon>Rosa</taxon>
    </lineage>
</organism>
<evidence type="ECO:0000313" key="2">
    <source>
        <dbReference type="Proteomes" id="UP000238479"/>
    </source>
</evidence>
<dbReference type="Gramene" id="PRQ31453">
    <property type="protein sequence ID" value="PRQ31453"/>
    <property type="gene ID" value="RchiOBHm_Chr5g0035691"/>
</dbReference>
<name>A0A2P6QBB5_ROSCH</name>
<sequence>MVPIGALEGHSTQNVCQDFAPLAKNDGSSSFQMKTFVNAIADMAKAVTTRNIQEGAVSVYDIAGGAGDWFRGEFQRSRP</sequence>
<dbReference type="EMBL" id="PDCK01000043">
    <property type="protein sequence ID" value="PRQ31453.1"/>
    <property type="molecule type" value="Genomic_DNA"/>
</dbReference>
<comment type="caution">
    <text evidence="1">The sequence shown here is derived from an EMBL/GenBank/DDBJ whole genome shotgun (WGS) entry which is preliminary data.</text>
</comment>
<reference evidence="1 2" key="1">
    <citation type="journal article" date="2018" name="Nat. Genet.">
        <title>The Rosa genome provides new insights in the design of modern roses.</title>
        <authorList>
            <person name="Bendahmane M."/>
        </authorList>
    </citation>
    <scope>NUCLEOTIDE SEQUENCE [LARGE SCALE GENOMIC DNA]</scope>
    <source>
        <strain evidence="2">cv. Old Blush</strain>
    </source>
</reference>
<gene>
    <name evidence="1" type="ORF">RchiOBHm_Chr5g0035691</name>
</gene>
<dbReference type="Proteomes" id="UP000238479">
    <property type="component" value="Chromosome 5"/>
</dbReference>